<name>A0ABT4X3G2_9BACI</name>
<dbReference type="InterPro" id="IPR025437">
    <property type="entry name" value="YfhE-like"/>
</dbReference>
<keyword evidence="2" id="KW-1185">Reference proteome</keyword>
<dbReference type="Pfam" id="PF14152">
    <property type="entry name" value="YfhE"/>
    <property type="match status" value="1"/>
</dbReference>
<dbReference type="RefSeq" id="WP_271340491.1">
    <property type="nucleotide sequence ID" value="NZ_JAQKAB010000005.1"/>
</dbReference>
<evidence type="ECO:0000313" key="1">
    <source>
        <dbReference type="EMBL" id="MDA7026637.1"/>
    </source>
</evidence>
<proteinExistence type="predicted"/>
<gene>
    <name evidence="1" type="ORF">PJ311_08440</name>
</gene>
<organism evidence="1 2">
    <name type="scientific">Bacillus changyiensis</name>
    <dbReference type="NCBI Taxonomy" id="3004103"/>
    <lineage>
        <taxon>Bacteria</taxon>
        <taxon>Bacillati</taxon>
        <taxon>Bacillota</taxon>
        <taxon>Bacilli</taxon>
        <taxon>Bacillales</taxon>
        <taxon>Bacillaceae</taxon>
        <taxon>Bacillus</taxon>
    </lineage>
</organism>
<reference evidence="1 2" key="1">
    <citation type="submission" date="2023-01" db="EMBL/GenBank/DDBJ databases">
        <title>Bacillus changyiensis sp. nov., isolated from a coastal deposit.</title>
        <authorList>
            <person name="Xiao G."/>
            <person name="Lai Q."/>
            <person name="Hu Z."/>
            <person name="Shao Z."/>
        </authorList>
    </citation>
    <scope>NUCLEOTIDE SEQUENCE [LARGE SCALE GENOMIC DNA]</scope>
    <source>
        <strain evidence="1 2">CLL-7-23</strain>
    </source>
</reference>
<dbReference type="EMBL" id="JAQKAB010000005">
    <property type="protein sequence ID" value="MDA7026637.1"/>
    <property type="molecule type" value="Genomic_DNA"/>
</dbReference>
<comment type="caution">
    <text evidence="1">The sequence shown here is derived from an EMBL/GenBank/DDBJ whole genome shotgun (WGS) entry which is preliminary data.</text>
</comment>
<accession>A0ABT4X3G2</accession>
<evidence type="ECO:0000313" key="2">
    <source>
        <dbReference type="Proteomes" id="UP001211894"/>
    </source>
</evidence>
<protein>
    <submittedName>
        <fullName evidence="1">YfhE family protein</fullName>
    </submittedName>
</protein>
<dbReference type="Proteomes" id="UP001211894">
    <property type="component" value="Unassembled WGS sequence"/>
</dbReference>
<sequence>MADKKKKRERLLSPLNKTQQVRYGREFKRAERAARED</sequence>